<dbReference type="Proteomes" id="UP000468388">
    <property type="component" value="Unassembled WGS sequence"/>
</dbReference>
<dbReference type="AlphaFoldDB" id="A0A6N8JC44"/>
<protein>
    <submittedName>
        <fullName evidence="1">Uncharacterized protein</fullName>
    </submittedName>
</protein>
<proteinExistence type="predicted"/>
<keyword evidence="2" id="KW-1185">Reference proteome</keyword>
<name>A0A6N8JC44_9BACT</name>
<comment type="caution">
    <text evidence="1">The sequence shown here is derived from an EMBL/GenBank/DDBJ whole genome shotgun (WGS) entry which is preliminary data.</text>
</comment>
<dbReference type="EMBL" id="WRXO01000003">
    <property type="protein sequence ID" value="MVT41896.1"/>
    <property type="molecule type" value="Genomic_DNA"/>
</dbReference>
<dbReference type="RefSeq" id="WP_157300515.1">
    <property type="nucleotide sequence ID" value="NZ_WRXO01000003.1"/>
</dbReference>
<gene>
    <name evidence="1" type="ORF">GO495_15000</name>
</gene>
<evidence type="ECO:0000313" key="1">
    <source>
        <dbReference type="EMBL" id="MVT41896.1"/>
    </source>
</evidence>
<accession>A0A6N8JC44</accession>
<reference evidence="1 2" key="1">
    <citation type="submission" date="2019-12" db="EMBL/GenBank/DDBJ databases">
        <title>The draft genomic sequence of strain Chitinophaga oryziterrae JCM 16595.</title>
        <authorList>
            <person name="Zhang X."/>
        </authorList>
    </citation>
    <scope>NUCLEOTIDE SEQUENCE [LARGE SCALE GENOMIC DNA]</scope>
    <source>
        <strain evidence="1 2">JCM 16595</strain>
    </source>
</reference>
<sequence>MSHLEQVNRLWRKDSRILLEHISLYYALFTWWYCHRAGEKVAISSERMMQRSKIKSKEMYEETLEELDSYGYITYTPSKGLGLPATIAIHSFGLETKVKENTLEKQRELIAKRVTREAIFDWFIRSRA</sequence>
<evidence type="ECO:0000313" key="2">
    <source>
        <dbReference type="Proteomes" id="UP000468388"/>
    </source>
</evidence>
<dbReference type="OrthoDB" id="1442826at2"/>
<organism evidence="1 2">
    <name type="scientific">Chitinophaga oryziterrae</name>
    <dbReference type="NCBI Taxonomy" id="1031224"/>
    <lineage>
        <taxon>Bacteria</taxon>
        <taxon>Pseudomonadati</taxon>
        <taxon>Bacteroidota</taxon>
        <taxon>Chitinophagia</taxon>
        <taxon>Chitinophagales</taxon>
        <taxon>Chitinophagaceae</taxon>
        <taxon>Chitinophaga</taxon>
    </lineage>
</organism>